<dbReference type="EMBL" id="MG944227">
    <property type="protein sequence ID" value="AVO23711.1"/>
    <property type="molecule type" value="Genomic_DNA"/>
</dbReference>
<keyword evidence="2" id="KW-1185">Reference proteome</keyword>
<dbReference type="RefSeq" id="YP_010052477.1">
    <property type="nucleotide sequence ID" value="NC_054458.1"/>
</dbReference>
<dbReference type="Proteomes" id="UP000289438">
    <property type="component" value="Segment"/>
</dbReference>
<dbReference type="InterPro" id="IPR054496">
    <property type="entry name" value="E217_GP41"/>
</dbReference>
<evidence type="ECO:0000313" key="1">
    <source>
        <dbReference type="EMBL" id="AVO23711.1"/>
    </source>
</evidence>
<accession>A0A3S7HE69</accession>
<reference evidence="1 2" key="1">
    <citation type="submission" date="2018-02" db="EMBL/GenBank/DDBJ databases">
        <title>Isolation, characterization and comparative genomics of Xanthomonas oryzae pv. oryzae bacteriophages.</title>
        <authorList>
            <person name="Varga I."/>
            <person name="Molnar J."/>
            <person name="Gazdag A."/>
            <person name="Szucs D."/>
            <person name="Doffkay Z."/>
            <person name="Valappil S.K."/>
            <person name="Papp S."/>
            <person name="Pinter R."/>
            <person name="Vera Cruz C.M."/>
            <person name="Ricardo O."/>
            <person name="Vizi T."/>
            <person name="Schneider G."/>
            <person name="Rakhely G."/>
            <person name="Kovacs T."/>
        </authorList>
    </citation>
    <scope>NUCLEOTIDE SEQUENCE [LARGE SCALE GENOMIC DNA]</scope>
</reference>
<dbReference type="KEGG" id="vg:64408846"/>
<protein>
    <submittedName>
        <fullName evidence="1">Uncharacterized protein</fullName>
    </submittedName>
</protein>
<evidence type="ECO:0000313" key="2">
    <source>
        <dbReference type="Proteomes" id="UP000289438"/>
    </source>
</evidence>
<dbReference type="Pfam" id="PF22759">
    <property type="entry name" value="E217_GP41"/>
    <property type="match status" value="1"/>
</dbReference>
<proteinExistence type="predicted"/>
<organism evidence="1 2">
    <name type="scientific">Xanthomonas phage XPP1</name>
    <dbReference type="NCBI Taxonomy" id="2099853"/>
    <lineage>
        <taxon>Viruses</taxon>
        <taxon>Duplodnaviria</taxon>
        <taxon>Heunggongvirae</taxon>
        <taxon>Uroviricota</taxon>
        <taxon>Caudoviricetes</taxon>
        <taxon>Kantovirinae</taxon>
        <taxon>Tsukubavirus</taxon>
        <taxon>Tsukubavirus XPP1</taxon>
    </lineage>
</organism>
<sequence length="299" mass="32692">MNPLQQRRARVTVNVQREGTTGLRALKYVFERNRMVIEVRNGGTQFNNAKVQIFGAALEAMNNIARLWLEVLSPSNTDTLDVDVWDGAQFVPFFRGVITWSAINAGSIPAIALEIEANAAMALMNSPAAPYSSPDTPVKLPDVLSAILTPVGFTADVTDAVQQLQVTKQYLTGTPMDQIATLLNPYQGLVYTFDLQRCYVRTTQEALGGEPIRVDKYTGMIGYPTYATSGITLSMLFNPRVRLGVALDIRTEFDFVNRTKWVTSVLQHSLEPNKPGGNWMTQVAAAAYGPKGGDNGASV</sequence>
<dbReference type="GeneID" id="64408846"/>
<name>A0A3S7HE69_9CAUD</name>